<dbReference type="RefSeq" id="WP_213161806.1">
    <property type="nucleotide sequence ID" value="NZ_CP058214.1"/>
</dbReference>
<dbReference type="KEGG" id="kmn:HW532_18070"/>
<feature type="region of interest" description="Disordered" evidence="5">
    <location>
        <begin position="1"/>
        <end position="45"/>
    </location>
</feature>
<dbReference type="AlphaFoldDB" id="A0A7S8C6W6"/>
<dbReference type="GO" id="GO:0015948">
    <property type="term" value="P:methanogenesis"/>
    <property type="evidence" value="ECO:0007669"/>
    <property type="project" value="UniProtKB-UniRule"/>
</dbReference>
<dbReference type="EMBL" id="CP058214">
    <property type="protein sequence ID" value="QPC44437.1"/>
    <property type="molecule type" value="Genomic_DNA"/>
</dbReference>
<evidence type="ECO:0000256" key="5">
    <source>
        <dbReference type="SAM" id="MobiDB-lite"/>
    </source>
</evidence>
<dbReference type="PIRSF" id="PIRSF037567">
    <property type="entry name" value="MTTB_MeTrfase"/>
    <property type="match status" value="1"/>
</dbReference>
<gene>
    <name evidence="6" type="ORF">HW532_18070</name>
</gene>
<dbReference type="GO" id="GO:0032259">
    <property type="term" value="P:methylation"/>
    <property type="evidence" value="ECO:0007669"/>
    <property type="project" value="UniProtKB-KW"/>
</dbReference>
<accession>A0A7S8C6W6</accession>
<dbReference type="Pfam" id="PF06253">
    <property type="entry name" value="MTTB"/>
    <property type="match status" value="1"/>
</dbReference>
<evidence type="ECO:0000256" key="1">
    <source>
        <dbReference type="ARBA" id="ARBA00007137"/>
    </source>
</evidence>
<dbReference type="Gene3D" id="3.20.20.480">
    <property type="entry name" value="Trimethylamine methyltransferase-like"/>
    <property type="match status" value="1"/>
</dbReference>
<dbReference type="EC" id="2.1.1.-" evidence="4"/>
<dbReference type="InterPro" id="IPR010426">
    <property type="entry name" value="MTTB_MeTrfase"/>
</dbReference>
<name>A0A7S8C6W6_9HYPH</name>
<keyword evidence="2 6" id="KW-0489">Methyltransferase</keyword>
<evidence type="ECO:0000313" key="7">
    <source>
        <dbReference type="Proteomes" id="UP000593594"/>
    </source>
</evidence>
<evidence type="ECO:0000313" key="6">
    <source>
        <dbReference type="EMBL" id="QPC44437.1"/>
    </source>
</evidence>
<feature type="compositionally biased region" description="Basic and acidic residues" evidence="5">
    <location>
        <begin position="9"/>
        <end position="18"/>
    </location>
</feature>
<dbReference type="Proteomes" id="UP000593594">
    <property type="component" value="Chromosome"/>
</dbReference>
<keyword evidence="3 4" id="KW-0808">Transferase</keyword>
<evidence type="ECO:0000256" key="4">
    <source>
        <dbReference type="PIRNR" id="PIRNR037567"/>
    </source>
</evidence>
<evidence type="ECO:0000256" key="2">
    <source>
        <dbReference type="ARBA" id="ARBA00022603"/>
    </source>
</evidence>
<feature type="compositionally biased region" description="Basic residues" evidence="5">
    <location>
        <begin position="19"/>
        <end position="29"/>
    </location>
</feature>
<reference evidence="6 7" key="1">
    <citation type="submission" date="2020-06" db="EMBL/GenBank/DDBJ databases">
        <title>Genome sequence of 2 isolates from Red Sea Mangroves.</title>
        <authorList>
            <person name="Sefrji F."/>
            <person name="Michoud G."/>
            <person name="Merlino G."/>
            <person name="Daffonchio D."/>
        </authorList>
    </citation>
    <scope>NUCLEOTIDE SEQUENCE [LARGE SCALE GENOMIC DNA]</scope>
    <source>
        <strain evidence="6 7">R1DC25</strain>
    </source>
</reference>
<organism evidence="6 7">
    <name type="scientific">Kaustia mangrovi</name>
    <dbReference type="NCBI Taxonomy" id="2593653"/>
    <lineage>
        <taxon>Bacteria</taxon>
        <taxon>Pseudomonadati</taxon>
        <taxon>Pseudomonadota</taxon>
        <taxon>Alphaproteobacteria</taxon>
        <taxon>Hyphomicrobiales</taxon>
        <taxon>Parvibaculaceae</taxon>
        <taxon>Kaustia</taxon>
    </lineage>
</organism>
<evidence type="ECO:0000256" key="3">
    <source>
        <dbReference type="ARBA" id="ARBA00022679"/>
    </source>
</evidence>
<keyword evidence="7" id="KW-1185">Reference proteome</keyword>
<protein>
    <recommendedName>
        <fullName evidence="4">Methyltransferase</fullName>
        <ecNumber evidence="4">2.1.1.-</ecNumber>
    </recommendedName>
</protein>
<proteinExistence type="inferred from homology"/>
<comment type="similarity">
    <text evidence="1 4">Belongs to the trimethylamine methyltransferase family.</text>
</comment>
<dbReference type="InterPro" id="IPR038601">
    <property type="entry name" value="MttB-like_sf"/>
</dbReference>
<sequence>MASELNGGGEHRTPEGRRGRGGRASRRAARQGGGTASLAQLPWGQPHLPFPPMTLLSEDQIEAIHAASLQVLEEIGVDFLLPEARTVLKEAGADVDPGSERVRFDRALVEEKIATAPERFTIHARNPERNLEMGGNRIAFSAIASPPNASDMDRGRRVGNTEDFRNLLRLAQYFNVIHMTGGYPVEPVDRHPSIRHLECLRDVVTLTDKVGHAYSLGSERIRDGMEIYRIARGVSPERFAMEPSMVSIINSSSPLRLDAPMLGGIMEMSARGQPVCLTPFTLAGAMAPVTLSGAVVEQNAEALAGLVFTQAVNPGAPFIYGAFTSNVDMKSGAPAFGTPEYMKTAIIGGQMARRYKVPYRTSNTNAANTVDAQAAYESVFSLWGAVMGGGNFVKHAAGWLEGGLVASFEKFILDVDLLQMVCEFLKPVEVDPDSLALDAMREVGPGGHFFGAMHTQERYRTAFYAPLVSDWRNHQAWEEAGSPRAWQKANAVFKQALAEYEPPPLDPAIKDELDAFVARRIEEGGAPTDF</sequence>
<dbReference type="GO" id="GO:0008168">
    <property type="term" value="F:methyltransferase activity"/>
    <property type="evidence" value="ECO:0007669"/>
    <property type="project" value="UniProtKB-KW"/>
</dbReference>